<evidence type="ECO:0000259" key="7">
    <source>
        <dbReference type="Pfam" id="PF02668"/>
    </source>
</evidence>
<feature type="domain" description="TauD/TfdA-like" evidence="7">
    <location>
        <begin position="71"/>
        <end position="322"/>
    </location>
</feature>
<sequence>MTTHAAAPAPAAPATTPAPAAAVTTTTAAAPLLRPFRIPDDGLHEGPRVLRRLPEGVAERPYELFGVVPQAATIGAEIRGLDLSRPLTGAVREELNRALLEWKVLFFRGQHLAPDVQRAFARNWGELETNPLLASAGPADVVRFDRSAVRTFENVWHTDVTFRERPAMGAVLQLREVPPRGGDTMWADMAAAYDNLPAEVRERIDGARAVHDFLPGFARFTAPERLAEHQEAFPPVEHPVVRRHPETGRRMLFVNTSFTTHISGFAQEESDRLLRLLFQQAHVPEYQVRWRWQAGDIAFWDNRATQHYAVGDYGSERRVAERVAIAGDRPF</sequence>
<protein>
    <submittedName>
        <fullName evidence="8">TauD/TfdA family dioxygenase</fullName>
    </submittedName>
</protein>
<dbReference type="AlphaFoldDB" id="A0A940MG56"/>
<dbReference type="Proteomes" id="UP000670475">
    <property type="component" value="Unassembled WGS sequence"/>
</dbReference>
<keyword evidence="2" id="KW-0479">Metal-binding</keyword>
<keyword evidence="5" id="KW-0408">Iron</keyword>
<dbReference type="InterPro" id="IPR042098">
    <property type="entry name" value="TauD-like_sf"/>
</dbReference>
<evidence type="ECO:0000256" key="2">
    <source>
        <dbReference type="ARBA" id="ARBA00022723"/>
    </source>
</evidence>
<dbReference type="Pfam" id="PF02668">
    <property type="entry name" value="TauD"/>
    <property type="match status" value="1"/>
</dbReference>
<dbReference type="GO" id="GO:0005737">
    <property type="term" value="C:cytoplasm"/>
    <property type="evidence" value="ECO:0007669"/>
    <property type="project" value="TreeGrafter"/>
</dbReference>
<reference evidence="8" key="1">
    <citation type="submission" date="2021-03" db="EMBL/GenBank/DDBJ databases">
        <title>Whole genome sequence of Streptomyces bomunensis MMS17-BM035.</title>
        <authorList>
            <person name="Lee J.H."/>
        </authorList>
    </citation>
    <scope>NUCLEOTIDE SEQUENCE</scope>
    <source>
        <strain evidence="8">MMS17-BM035</strain>
    </source>
</reference>
<dbReference type="GO" id="GO:0006790">
    <property type="term" value="P:sulfur compound metabolic process"/>
    <property type="evidence" value="ECO:0007669"/>
    <property type="project" value="TreeGrafter"/>
</dbReference>
<keyword evidence="9" id="KW-1185">Reference proteome</keyword>
<evidence type="ECO:0000313" key="8">
    <source>
        <dbReference type="EMBL" id="MBP0459410.1"/>
    </source>
</evidence>
<dbReference type="SUPFAM" id="SSF51197">
    <property type="entry name" value="Clavaminate synthase-like"/>
    <property type="match status" value="1"/>
</dbReference>
<evidence type="ECO:0000256" key="3">
    <source>
        <dbReference type="ARBA" id="ARBA00022964"/>
    </source>
</evidence>
<dbReference type="Gene3D" id="3.60.130.10">
    <property type="entry name" value="Clavaminate synthase-like"/>
    <property type="match status" value="1"/>
</dbReference>
<dbReference type="PANTHER" id="PTHR30468">
    <property type="entry name" value="ALPHA-KETOGLUTARATE-DEPENDENT SULFONATE DIOXYGENASE"/>
    <property type="match status" value="1"/>
</dbReference>
<dbReference type="PANTHER" id="PTHR30468:SF1">
    <property type="entry name" value="ALPHA-KETOGLUTARATE-DEPENDENT SULFONATE DIOXYGENASE"/>
    <property type="match status" value="1"/>
</dbReference>
<dbReference type="GO" id="GO:0000908">
    <property type="term" value="F:taurine dioxygenase activity"/>
    <property type="evidence" value="ECO:0007669"/>
    <property type="project" value="TreeGrafter"/>
</dbReference>
<proteinExistence type="inferred from homology"/>
<keyword evidence="4" id="KW-0560">Oxidoreductase</keyword>
<comment type="similarity">
    <text evidence="1">Belongs to the TfdA dioxygenase family.</text>
</comment>
<evidence type="ECO:0000256" key="4">
    <source>
        <dbReference type="ARBA" id="ARBA00023002"/>
    </source>
</evidence>
<organism evidence="8 9">
    <name type="scientific">Streptomyces montanisoli</name>
    <dbReference type="NCBI Taxonomy" id="2798581"/>
    <lineage>
        <taxon>Bacteria</taxon>
        <taxon>Bacillati</taxon>
        <taxon>Actinomycetota</taxon>
        <taxon>Actinomycetes</taxon>
        <taxon>Kitasatosporales</taxon>
        <taxon>Streptomycetaceae</taxon>
        <taxon>Streptomyces</taxon>
    </lineage>
</organism>
<gene>
    <name evidence="8" type="ORF">JFN87_18140</name>
</gene>
<evidence type="ECO:0000256" key="6">
    <source>
        <dbReference type="SAM" id="MobiDB-lite"/>
    </source>
</evidence>
<evidence type="ECO:0000313" key="9">
    <source>
        <dbReference type="Proteomes" id="UP000670475"/>
    </source>
</evidence>
<keyword evidence="3 8" id="KW-0223">Dioxygenase</keyword>
<dbReference type="InterPro" id="IPR051323">
    <property type="entry name" value="AtsK-like"/>
</dbReference>
<evidence type="ECO:0000256" key="1">
    <source>
        <dbReference type="ARBA" id="ARBA00005896"/>
    </source>
</evidence>
<name>A0A940MG56_9ACTN</name>
<evidence type="ECO:0000256" key="5">
    <source>
        <dbReference type="ARBA" id="ARBA00023004"/>
    </source>
</evidence>
<dbReference type="EMBL" id="JAGIQL010000071">
    <property type="protein sequence ID" value="MBP0459410.1"/>
    <property type="molecule type" value="Genomic_DNA"/>
</dbReference>
<dbReference type="GO" id="GO:0046872">
    <property type="term" value="F:metal ion binding"/>
    <property type="evidence" value="ECO:0007669"/>
    <property type="project" value="UniProtKB-KW"/>
</dbReference>
<dbReference type="InterPro" id="IPR003819">
    <property type="entry name" value="TauD/TfdA-like"/>
</dbReference>
<feature type="region of interest" description="Disordered" evidence="6">
    <location>
        <begin position="1"/>
        <end position="23"/>
    </location>
</feature>
<accession>A0A940MG56</accession>
<comment type="caution">
    <text evidence="8">The sequence shown here is derived from an EMBL/GenBank/DDBJ whole genome shotgun (WGS) entry which is preliminary data.</text>
</comment>